<evidence type="ECO:0000313" key="2">
    <source>
        <dbReference type="Proteomes" id="UP000799777"/>
    </source>
</evidence>
<gene>
    <name evidence="1" type="ORF">EK21DRAFT_65406</name>
</gene>
<name>A0A9P4HBX8_9PLEO</name>
<dbReference type="OrthoDB" id="3770506at2759"/>
<dbReference type="Proteomes" id="UP000799777">
    <property type="component" value="Unassembled WGS sequence"/>
</dbReference>
<proteinExistence type="predicted"/>
<accession>A0A9P4HBX8</accession>
<organism evidence="1 2">
    <name type="scientific">Setomelanomma holmii</name>
    <dbReference type="NCBI Taxonomy" id="210430"/>
    <lineage>
        <taxon>Eukaryota</taxon>
        <taxon>Fungi</taxon>
        <taxon>Dikarya</taxon>
        <taxon>Ascomycota</taxon>
        <taxon>Pezizomycotina</taxon>
        <taxon>Dothideomycetes</taxon>
        <taxon>Pleosporomycetidae</taxon>
        <taxon>Pleosporales</taxon>
        <taxon>Pleosporineae</taxon>
        <taxon>Phaeosphaeriaceae</taxon>
        <taxon>Setomelanomma</taxon>
    </lineage>
</organism>
<keyword evidence="2" id="KW-1185">Reference proteome</keyword>
<comment type="caution">
    <text evidence="1">The sequence shown here is derived from an EMBL/GenBank/DDBJ whole genome shotgun (WGS) entry which is preliminary data.</text>
</comment>
<dbReference type="AlphaFoldDB" id="A0A9P4HBX8"/>
<sequence>MQLEALPTEIISRICQFLYRQYSNRKLDHEIHTPYNHDFQALRMVCKELYYKTEFDAADRYSWRLHELSAPFDYAGLTQLLRITDKVAFRDRLRELYIHSPVQHDQDDYSELALVRDDIIEAYQASSDAVYLLAECFRHLHGAMNLTRIQIGADLRVDVFSHAMVLAGFHQKIVYLSVQPSNFPVLGYGNSTRSLDASAACVKGLNVQPSLVEAHPSFQQLPVERRLANPMGLHLKGYRPTTPALTRFILSLNMIDSLELNGCRTHPALRICHGCDDLFARNFAQTLYPSLSRLVLDGMFISGGRLRGFIKRQARTLNTFETFFTTLTDGSWHSVAQGLAKLRLSSLQMNSLWQKRPADVNTNGVWPPRGYIPYSEVGLLDTDQIQHFLQSIVLSFRTVIYTNPVRFTKPHPMYHQVRLFRPLKQERSFGLTEATTECLQYSRIHSS</sequence>
<protein>
    <submittedName>
        <fullName evidence="1">Uncharacterized protein</fullName>
    </submittedName>
</protein>
<evidence type="ECO:0000313" key="1">
    <source>
        <dbReference type="EMBL" id="KAF2030562.1"/>
    </source>
</evidence>
<reference evidence="1" key="1">
    <citation type="journal article" date="2020" name="Stud. Mycol.">
        <title>101 Dothideomycetes genomes: a test case for predicting lifestyles and emergence of pathogens.</title>
        <authorList>
            <person name="Haridas S."/>
            <person name="Albert R."/>
            <person name="Binder M."/>
            <person name="Bloem J."/>
            <person name="Labutti K."/>
            <person name="Salamov A."/>
            <person name="Andreopoulos B."/>
            <person name="Baker S."/>
            <person name="Barry K."/>
            <person name="Bills G."/>
            <person name="Bluhm B."/>
            <person name="Cannon C."/>
            <person name="Castanera R."/>
            <person name="Culley D."/>
            <person name="Daum C."/>
            <person name="Ezra D."/>
            <person name="Gonzalez J."/>
            <person name="Henrissat B."/>
            <person name="Kuo A."/>
            <person name="Liang C."/>
            <person name="Lipzen A."/>
            <person name="Lutzoni F."/>
            <person name="Magnuson J."/>
            <person name="Mondo S."/>
            <person name="Nolan M."/>
            <person name="Ohm R."/>
            <person name="Pangilinan J."/>
            <person name="Park H.-J."/>
            <person name="Ramirez L."/>
            <person name="Alfaro M."/>
            <person name="Sun H."/>
            <person name="Tritt A."/>
            <person name="Yoshinaga Y."/>
            <person name="Zwiers L.-H."/>
            <person name="Turgeon B."/>
            <person name="Goodwin S."/>
            <person name="Spatafora J."/>
            <person name="Crous P."/>
            <person name="Grigoriev I."/>
        </authorList>
    </citation>
    <scope>NUCLEOTIDE SEQUENCE</scope>
    <source>
        <strain evidence="1">CBS 110217</strain>
    </source>
</reference>
<dbReference type="EMBL" id="ML978189">
    <property type="protein sequence ID" value="KAF2030562.1"/>
    <property type="molecule type" value="Genomic_DNA"/>
</dbReference>